<organism evidence="1 2">
    <name type="scientific">Chloriridovirus anopheles1</name>
    <dbReference type="NCBI Taxonomy" id="1465751"/>
    <lineage>
        <taxon>Viruses</taxon>
        <taxon>Varidnaviria</taxon>
        <taxon>Bamfordvirae</taxon>
        <taxon>Nucleocytoviricota</taxon>
        <taxon>Megaviricetes</taxon>
        <taxon>Pimascovirales</taxon>
        <taxon>Pimascovirales incertae sedis</taxon>
        <taxon>Iridoviridae</taxon>
        <taxon>Betairidovirinae</taxon>
        <taxon>Chloriridovirus</taxon>
    </lineage>
</organism>
<sequence>MDDEDFYEYENQPEFIAERDVWSRVGGKDIGLGLGGVVNLKKSGYTVSEKFRLIAAATIKLMNETHDTEVLSEAGLTRMLGLVEQMPDFEFKNPSRSPWDT</sequence>
<evidence type="ECO:0000313" key="1">
    <source>
        <dbReference type="EMBL" id="AHL67524.1"/>
    </source>
</evidence>
<reference evidence="1 2" key="1">
    <citation type="submission" date="2013-12" db="EMBL/GenBank/DDBJ databases">
        <authorList>
            <person name="Tong Y."/>
            <person name="Zhang J."/>
            <person name="Huang Y."/>
            <person name="Li S."/>
            <person name="Pei G."/>
            <person name="Zhang Z."/>
            <person name="Mi Z."/>
            <person name="An X."/>
        </authorList>
    </citation>
    <scope>NUCLEOTIDE SEQUENCE [LARGE SCALE GENOMIC DNA]</scope>
    <source>
        <strain evidence="1">AMIV</strain>
    </source>
</reference>
<name>W8QEZ6_9VIRU</name>
<evidence type="ECO:0000313" key="2">
    <source>
        <dbReference type="Proteomes" id="UP000110868"/>
    </source>
</evidence>
<keyword evidence="2" id="KW-1185">Reference proteome</keyword>
<accession>W8QEZ6</accession>
<gene>
    <name evidence="1" type="ORF">AMIV_025</name>
</gene>
<dbReference type="EMBL" id="KF938901">
    <property type="protein sequence ID" value="AHL67524.1"/>
    <property type="molecule type" value="Genomic_DNA"/>
</dbReference>
<protein>
    <submittedName>
        <fullName evidence="1">Uncharacterized protein</fullName>
    </submittedName>
</protein>
<dbReference type="KEGG" id="vg:18938186"/>
<dbReference type="Proteomes" id="UP000110868">
    <property type="component" value="Segment"/>
</dbReference>
<dbReference type="RefSeq" id="YP_009021108.1">
    <property type="nucleotide sequence ID" value="NC_023848.1"/>
</dbReference>
<proteinExistence type="predicted"/>
<dbReference type="OrthoDB" id="20814at10239"/>
<dbReference type="GeneID" id="18938186"/>